<dbReference type="Proteomes" id="UP001172673">
    <property type="component" value="Unassembled WGS sequence"/>
</dbReference>
<organism evidence="1 2">
    <name type="scientific">Cladophialophora chaetospira</name>
    <dbReference type="NCBI Taxonomy" id="386627"/>
    <lineage>
        <taxon>Eukaryota</taxon>
        <taxon>Fungi</taxon>
        <taxon>Dikarya</taxon>
        <taxon>Ascomycota</taxon>
        <taxon>Pezizomycotina</taxon>
        <taxon>Eurotiomycetes</taxon>
        <taxon>Chaetothyriomycetidae</taxon>
        <taxon>Chaetothyriales</taxon>
        <taxon>Herpotrichiellaceae</taxon>
        <taxon>Cladophialophora</taxon>
    </lineage>
</organism>
<accession>A0AA38XB48</accession>
<evidence type="ECO:0000313" key="2">
    <source>
        <dbReference type="Proteomes" id="UP001172673"/>
    </source>
</evidence>
<sequence>MANIGASISPGITKTPDLVYVKRWQAKNMRWCPSCKVLRPTSTIYWKDQYDEITRWCDIREWRLSRDQPNRAVLWSGRVGERVKSWCYEETSYADETLQQFLCPACLAQLIWEAERTFEVAKWTSETMRYLTQRTTFEPSYTKMGIMVATAVRRYPRRNHEWTNHMCNRPLWIGPELKYSSINPYLPWGQGWSPLNDPKLLQELVGEDVDLRFRHRYCALREGLPLSVLTSSRPEESHYEQAWKKISRSIQS</sequence>
<comment type="caution">
    <text evidence="1">The sequence shown here is derived from an EMBL/GenBank/DDBJ whole genome shotgun (WGS) entry which is preliminary data.</text>
</comment>
<gene>
    <name evidence="1" type="ORF">H2200_005000</name>
</gene>
<name>A0AA38XB48_9EURO</name>
<proteinExistence type="predicted"/>
<dbReference type="AlphaFoldDB" id="A0AA38XB48"/>
<evidence type="ECO:0000313" key="1">
    <source>
        <dbReference type="EMBL" id="KAJ9610223.1"/>
    </source>
</evidence>
<dbReference type="EMBL" id="JAPDRK010000007">
    <property type="protein sequence ID" value="KAJ9610223.1"/>
    <property type="molecule type" value="Genomic_DNA"/>
</dbReference>
<protein>
    <submittedName>
        <fullName evidence="1">Uncharacterized protein</fullName>
    </submittedName>
</protein>
<keyword evidence="2" id="KW-1185">Reference proteome</keyword>
<reference evidence="1" key="1">
    <citation type="submission" date="2022-10" db="EMBL/GenBank/DDBJ databases">
        <title>Culturing micro-colonial fungi from biological soil crusts in the Mojave desert and describing Neophaeococcomyces mojavensis, and introducing the new genera and species Taxawa tesnikishii.</title>
        <authorList>
            <person name="Kurbessoian T."/>
            <person name="Stajich J.E."/>
        </authorList>
    </citation>
    <scope>NUCLEOTIDE SEQUENCE</scope>
    <source>
        <strain evidence="1">TK_41</strain>
    </source>
</reference>